<dbReference type="EMBL" id="JAIZAY010000016">
    <property type="protein sequence ID" value="KAJ8026666.1"/>
    <property type="molecule type" value="Genomic_DNA"/>
</dbReference>
<accession>A0A9Q0YRX5</accession>
<protein>
    <submittedName>
        <fullName evidence="1">Uncharacterized protein</fullName>
    </submittedName>
</protein>
<proteinExistence type="predicted"/>
<keyword evidence="2" id="KW-1185">Reference proteome</keyword>
<dbReference type="AlphaFoldDB" id="A0A9Q0YRX5"/>
<organism evidence="1 2">
    <name type="scientific">Holothuria leucospilota</name>
    <name type="common">Black long sea cucumber</name>
    <name type="synonym">Mertensiothuria leucospilota</name>
    <dbReference type="NCBI Taxonomy" id="206669"/>
    <lineage>
        <taxon>Eukaryota</taxon>
        <taxon>Metazoa</taxon>
        <taxon>Echinodermata</taxon>
        <taxon>Eleutherozoa</taxon>
        <taxon>Echinozoa</taxon>
        <taxon>Holothuroidea</taxon>
        <taxon>Aspidochirotacea</taxon>
        <taxon>Aspidochirotida</taxon>
        <taxon>Holothuriidae</taxon>
        <taxon>Holothuria</taxon>
    </lineage>
</organism>
<dbReference type="Proteomes" id="UP001152320">
    <property type="component" value="Chromosome 16"/>
</dbReference>
<evidence type="ECO:0000313" key="2">
    <source>
        <dbReference type="Proteomes" id="UP001152320"/>
    </source>
</evidence>
<evidence type="ECO:0000313" key="1">
    <source>
        <dbReference type="EMBL" id="KAJ8026666.1"/>
    </source>
</evidence>
<gene>
    <name evidence="1" type="ORF">HOLleu_31569</name>
</gene>
<comment type="caution">
    <text evidence="1">The sequence shown here is derived from an EMBL/GenBank/DDBJ whole genome shotgun (WGS) entry which is preliminary data.</text>
</comment>
<sequence length="63" mass="7392">MLCMHRYRGRNLIFLLLFHGTALLPKLLFRIRFYCSGAQYLGIRPVRAHVHTAKCKLLSTVFE</sequence>
<name>A0A9Q0YRX5_HOLLE</name>
<reference evidence="1" key="1">
    <citation type="submission" date="2021-10" db="EMBL/GenBank/DDBJ databases">
        <title>Tropical sea cucumber genome reveals ecological adaptation and Cuvierian tubules defense mechanism.</title>
        <authorList>
            <person name="Chen T."/>
        </authorList>
    </citation>
    <scope>NUCLEOTIDE SEQUENCE</scope>
    <source>
        <strain evidence="1">Nanhai2018</strain>
        <tissue evidence="1">Muscle</tissue>
    </source>
</reference>